<dbReference type="Pfam" id="PF21536">
    <property type="entry name" value="BTB_KLHL33"/>
    <property type="match status" value="1"/>
</dbReference>
<organism evidence="4 5">
    <name type="scientific">Lates calcarifer</name>
    <name type="common">Barramundi</name>
    <name type="synonym">Holocentrus calcarifer</name>
    <dbReference type="NCBI Taxonomy" id="8187"/>
    <lineage>
        <taxon>Eukaryota</taxon>
        <taxon>Metazoa</taxon>
        <taxon>Chordata</taxon>
        <taxon>Craniata</taxon>
        <taxon>Vertebrata</taxon>
        <taxon>Euteleostomi</taxon>
        <taxon>Actinopterygii</taxon>
        <taxon>Neopterygii</taxon>
        <taxon>Teleostei</taxon>
        <taxon>Neoteleostei</taxon>
        <taxon>Acanthomorphata</taxon>
        <taxon>Carangaria</taxon>
        <taxon>Carangaria incertae sedis</taxon>
        <taxon>Centropomidae</taxon>
        <taxon>Lates</taxon>
    </lineage>
</organism>
<dbReference type="InterPro" id="IPR000210">
    <property type="entry name" value="BTB/POZ_dom"/>
</dbReference>
<protein>
    <submittedName>
        <fullName evidence="5">LOW QUALITY PROTEIN: kelch-like protein 33</fullName>
    </submittedName>
</protein>
<proteinExistence type="predicted"/>
<dbReference type="Gene3D" id="1.25.40.420">
    <property type="match status" value="1"/>
</dbReference>
<keyword evidence="2" id="KW-0677">Repeat</keyword>
<gene>
    <name evidence="5" type="primary">si:ch211-63p21.8</name>
</gene>
<dbReference type="SMART" id="SM00612">
    <property type="entry name" value="Kelch"/>
    <property type="match status" value="5"/>
</dbReference>
<dbReference type="FunFam" id="1.25.40.420:FF:000001">
    <property type="entry name" value="Kelch-like family member 12"/>
    <property type="match status" value="1"/>
</dbReference>
<sequence length="821" mass="92892">MEFTRRYLPMEWEERWRREKERRKKVIEEGGEGIERDNCELKRIVAYNDARMGLSSWMGKKEGSEVRVSSTNQKRIEEHLSEEAFETEGLGDNIHTYCSENAYKEIFRALKELWDSSLLTDLTLTTENGSSFHVHSPILAAVSSIILEKLKGKSGERSDDGEDVGVHRWSVSLGTEVDHVGLRAVVEFAYTGVVLSLNKDTMAQIKAAAHLLGVPRVLDLCNEEERMKEDGGTKEEERKLSTVDQMKITLQSVEQLWADGVGCDVMLDVDGALFHVHRVILAASSDYFRGMFTCGMKESHQTCVALPFLLAFELEALIGCSYSGTLSLNWDYVFEITCTALQLQFQPALSLCLDFMRQEIEASSCLDIVSFAEAYGMPELLEEANDFILRNFWEVSSTAKFQDLPAEKLLDFLRCDGLCVPSELAVFRAVISWIEADPEERLGQAGLLMAAVRFPLMTFREFREVRAINLRMECFGNKEVELYGSALKEFGFSLPKTEDHCRVRRPKDALVLVGGDQLNPDMGQRIPSRELWFANSLRSGTGLVKQIEWRRLGEMPDKPKFRHGVAAMDGRLYVFGGCYFYTKDDMMKSVYSYDPVQDSWKRLADMQEFRSNFSVVAHEGCFYAIGGDKKLNTNVDSVEKYNPNTDSWSFVQPLDQALSGYAVSVVDGGIFISGGFNCKYVCLVSMFLYHPERGTTYLADMAHDRAQHCMDALRGHLYVTGGVCNLRKFYTDQQACEVYNPVTDSWTAFASLPVPHVGAASAVLEEKIYILGGYCQDDYSESGLVHRFDPSTQRWENMGRLPGAVTDIRACLLRLPQHFRQ</sequence>
<dbReference type="SMART" id="SM00875">
    <property type="entry name" value="BACK"/>
    <property type="match status" value="1"/>
</dbReference>
<evidence type="ECO:0000313" key="5">
    <source>
        <dbReference type="RefSeq" id="XP_018543347.1"/>
    </source>
</evidence>
<dbReference type="Pfam" id="PF00651">
    <property type="entry name" value="BTB"/>
    <property type="match status" value="1"/>
</dbReference>
<dbReference type="InterPro" id="IPR056737">
    <property type="entry name" value="Beta-prop_ATRN-MKLN-like"/>
</dbReference>
<dbReference type="RefSeq" id="XP_018543347.1">
    <property type="nucleotide sequence ID" value="XM_018687831.2"/>
</dbReference>
<reference evidence="5" key="1">
    <citation type="submission" date="2025-08" db="UniProtKB">
        <authorList>
            <consortium name="RefSeq"/>
        </authorList>
    </citation>
    <scope>IDENTIFICATION</scope>
    <source>
        <tissue evidence="5">Brain</tissue>
    </source>
</reference>
<dbReference type="InterPro" id="IPR006652">
    <property type="entry name" value="Kelch_1"/>
</dbReference>
<accession>A0AAJ7VAF9</accession>
<feature type="domain" description="BTB" evidence="3">
    <location>
        <begin position="263"/>
        <end position="330"/>
    </location>
</feature>
<dbReference type="InterPro" id="IPR011333">
    <property type="entry name" value="SKP1/BTB/POZ_sf"/>
</dbReference>
<dbReference type="PANTHER" id="PTHR45632">
    <property type="entry name" value="LD33804P"/>
    <property type="match status" value="1"/>
</dbReference>
<dbReference type="KEGG" id="lcf:108890816"/>
<feature type="domain" description="BTB" evidence="3">
    <location>
        <begin position="120"/>
        <end position="194"/>
    </location>
</feature>
<evidence type="ECO:0000259" key="3">
    <source>
        <dbReference type="PROSITE" id="PS50097"/>
    </source>
</evidence>
<dbReference type="SUPFAM" id="SSF117281">
    <property type="entry name" value="Kelch motif"/>
    <property type="match status" value="1"/>
</dbReference>
<dbReference type="InterPro" id="IPR015915">
    <property type="entry name" value="Kelch-typ_b-propeller"/>
</dbReference>
<dbReference type="AlphaFoldDB" id="A0AAJ7VAF9"/>
<keyword evidence="1" id="KW-0880">Kelch repeat</keyword>
<dbReference type="SUPFAM" id="SSF54695">
    <property type="entry name" value="POZ domain"/>
    <property type="match status" value="2"/>
</dbReference>
<dbReference type="SMART" id="SM00225">
    <property type="entry name" value="BTB"/>
    <property type="match status" value="2"/>
</dbReference>
<evidence type="ECO:0000313" key="4">
    <source>
        <dbReference type="Proteomes" id="UP000694890"/>
    </source>
</evidence>
<dbReference type="PROSITE" id="PS50097">
    <property type="entry name" value="BTB"/>
    <property type="match status" value="2"/>
</dbReference>
<dbReference type="Gene3D" id="3.30.710.10">
    <property type="entry name" value="Potassium Channel Kv1.1, Chain A"/>
    <property type="match status" value="2"/>
</dbReference>
<evidence type="ECO:0000256" key="1">
    <source>
        <dbReference type="ARBA" id="ARBA00022441"/>
    </source>
</evidence>
<dbReference type="Pfam" id="PF24981">
    <property type="entry name" value="Beta-prop_ATRN-LZTR1"/>
    <property type="match status" value="1"/>
</dbReference>
<dbReference type="PANTHER" id="PTHR45632:SF14">
    <property type="entry name" value="KELCH-LIKE PROTEIN 33"/>
    <property type="match status" value="1"/>
</dbReference>
<dbReference type="Pfam" id="PF07707">
    <property type="entry name" value="BACK"/>
    <property type="match status" value="1"/>
</dbReference>
<dbReference type="InterPro" id="IPR011705">
    <property type="entry name" value="BACK"/>
</dbReference>
<name>A0AAJ7VAF9_LATCA</name>
<dbReference type="GeneID" id="108890816"/>
<dbReference type="Gene3D" id="2.120.10.80">
    <property type="entry name" value="Kelch-type beta propeller"/>
    <property type="match status" value="2"/>
</dbReference>
<evidence type="ECO:0000256" key="2">
    <source>
        <dbReference type="ARBA" id="ARBA00022737"/>
    </source>
</evidence>
<dbReference type="Proteomes" id="UP000694890">
    <property type="component" value="Linkage group LG14"/>
</dbReference>